<dbReference type="Proteomes" id="UP000001910">
    <property type="component" value="Chromosome"/>
</dbReference>
<name>C7NBR0_LEPBD</name>
<evidence type="ECO:0000313" key="1">
    <source>
        <dbReference type="EMBL" id="ACV39591.1"/>
    </source>
</evidence>
<dbReference type="KEGG" id="lba:Lebu_1723"/>
<gene>
    <name evidence="1" type="ordered locus">Lebu_1723</name>
</gene>
<reference evidence="1 2" key="1">
    <citation type="journal article" date="2009" name="Stand. Genomic Sci.">
        <title>Complete genome sequence of Leptotrichia buccalis type strain (C-1013-b).</title>
        <authorList>
            <person name="Ivanova N."/>
            <person name="Gronow S."/>
            <person name="Lapidus A."/>
            <person name="Copeland A."/>
            <person name="Glavina Del Rio T."/>
            <person name="Nolan M."/>
            <person name="Lucas S."/>
            <person name="Chen F."/>
            <person name="Tice H."/>
            <person name="Cheng J.F."/>
            <person name="Saunders E."/>
            <person name="Bruce D."/>
            <person name="Goodwin L."/>
            <person name="Brettin T."/>
            <person name="Detter J.C."/>
            <person name="Han C."/>
            <person name="Pitluck S."/>
            <person name="Mikhailova N."/>
            <person name="Pati A."/>
            <person name="Mavrommatis K."/>
            <person name="Chen A."/>
            <person name="Palaniappan K."/>
            <person name="Land M."/>
            <person name="Hauser L."/>
            <person name="Chang Y.J."/>
            <person name="Jeffries C.D."/>
            <person name="Chain P."/>
            <person name="Rohde C."/>
            <person name="Goker M."/>
            <person name="Bristow J."/>
            <person name="Eisen J.A."/>
            <person name="Markowitz V."/>
            <person name="Hugenholtz P."/>
            <person name="Kyrpides N.C."/>
            <person name="Klenk H.P."/>
        </authorList>
    </citation>
    <scope>NUCLEOTIDE SEQUENCE [LARGE SCALE GENOMIC DNA]</scope>
    <source>
        <strain evidence="2">ATCC 14201 / DSM 1135 / JCM 12969 / NCTC 10249 / C-1013-b</strain>
    </source>
</reference>
<proteinExistence type="predicted"/>
<dbReference type="HOGENOM" id="CLU_2991200_0_0_0"/>
<protein>
    <submittedName>
        <fullName evidence="1">Uncharacterized protein</fullName>
    </submittedName>
</protein>
<sequence>MKKIILFYQLLLLINLFSQVGNIKEFNDSKGNISGYSMTDFDFKGYYKKIKEFEEKN</sequence>
<dbReference type="RefSeq" id="WP_015769930.1">
    <property type="nucleotide sequence ID" value="NC_013192.1"/>
</dbReference>
<dbReference type="STRING" id="523794.Lebu_1723"/>
<evidence type="ECO:0000313" key="2">
    <source>
        <dbReference type="Proteomes" id="UP000001910"/>
    </source>
</evidence>
<accession>C7NBR0</accession>
<organism evidence="1 2">
    <name type="scientific">Leptotrichia buccalis (strain ATCC 14201 / DSM 1135 / JCM 12969 / NCTC 10249 / C-1013-b)</name>
    <dbReference type="NCBI Taxonomy" id="523794"/>
    <lineage>
        <taxon>Bacteria</taxon>
        <taxon>Fusobacteriati</taxon>
        <taxon>Fusobacteriota</taxon>
        <taxon>Fusobacteriia</taxon>
        <taxon>Fusobacteriales</taxon>
        <taxon>Leptotrichiaceae</taxon>
        <taxon>Leptotrichia</taxon>
    </lineage>
</organism>
<dbReference type="AlphaFoldDB" id="C7NBR0"/>
<keyword evidence="2" id="KW-1185">Reference proteome</keyword>
<dbReference type="EMBL" id="CP001685">
    <property type="protein sequence ID" value="ACV39591.1"/>
    <property type="molecule type" value="Genomic_DNA"/>
</dbReference>